<dbReference type="AlphaFoldDB" id="A0AA36ND86"/>
<keyword evidence="2" id="KW-1185">Reference proteome</keyword>
<reference evidence="1" key="1">
    <citation type="submission" date="2023-08" db="EMBL/GenBank/DDBJ databases">
        <authorList>
            <person name="Chen Y."/>
            <person name="Shah S."/>
            <person name="Dougan E. K."/>
            <person name="Thang M."/>
            <person name="Chan C."/>
        </authorList>
    </citation>
    <scope>NUCLEOTIDE SEQUENCE</scope>
</reference>
<dbReference type="Proteomes" id="UP001178507">
    <property type="component" value="Unassembled WGS sequence"/>
</dbReference>
<accession>A0AA36ND86</accession>
<evidence type="ECO:0000313" key="2">
    <source>
        <dbReference type="Proteomes" id="UP001178507"/>
    </source>
</evidence>
<comment type="caution">
    <text evidence="1">The sequence shown here is derived from an EMBL/GenBank/DDBJ whole genome shotgun (WGS) entry which is preliminary data.</text>
</comment>
<protein>
    <submittedName>
        <fullName evidence="1">Uncharacterized protein</fullName>
    </submittedName>
</protein>
<name>A0AA36ND86_9DINO</name>
<proteinExistence type="predicted"/>
<dbReference type="EMBL" id="CAUJNA010003324">
    <property type="protein sequence ID" value="CAJ1399111.1"/>
    <property type="molecule type" value="Genomic_DNA"/>
</dbReference>
<gene>
    <name evidence="1" type="ORF">EVOR1521_LOCUS22704</name>
</gene>
<evidence type="ECO:0000313" key="1">
    <source>
        <dbReference type="EMBL" id="CAJ1399111.1"/>
    </source>
</evidence>
<organism evidence="1 2">
    <name type="scientific">Effrenium voratum</name>
    <dbReference type="NCBI Taxonomy" id="2562239"/>
    <lineage>
        <taxon>Eukaryota</taxon>
        <taxon>Sar</taxon>
        <taxon>Alveolata</taxon>
        <taxon>Dinophyceae</taxon>
        <taxon>Suessiales</taxon>
        <taxon>Symbiodiniaceae</taxon>
        <taxon>Effrenium</taxon>
    </lineage>
</organism>
<sequence>MNALDIHLPKGFSKSTLYDGLPCVLVPLGQSEEEVTMDPVKGPMVMLLDGSMTHMQLVRGIAGGGQIAEKLWPQMTSTEQTCALHACARKNRYIRERLEDGGQQESGLRGFPK</sequence>